<dbReference type="GO" id="GO:0045910">
    <property type="term" value="P:negative regulation of DNA recombination"/>
    <property type="evidence" value="ECO:0007669"/>
    <property type="project" value="TreeGrafter"/>
</dbReference>
<dbReference type="Gene3D" id="1.10.10.10">
    <property type="entry name" value="Winged helix-like DNA-binding domain superfamily/Winged helix DNA-binding domain"/>
    <property type="match status" value="1"/>
</dbReference>
<name>A0A6J0KFP8_RAPSA</name>
<evidence type="ECO:0000256" key="5">
    <source>
        <dbReference type="SAM" id="MobiDB-lite"/>
    </source>
</evidence>
<dbReference type="FunFam" id="1.10.10.10:FF:000493">
    <property type="entry name" value="HMG-Y-related protein A"/>
    <property type="match status" value="1"/>
</dbReference>
<reference evidence="7" key="1">
    <citation type="journal article" date="2019" name="Database">
        <title>The radish genome database (RadishGD): an integrated information resource for radish genomics.</title>
        <authorList>
            <person name="Yu H.J."/>
            <person name="Baek S."/>
            <person name="Lee Y.J."/>
            <person name="Cho A."/>
            <person name="Mun J.H."/>
        </authorList>
    </citation>
    <scope>NUCLEOTIDE SEQUENCE [LARGE SCALE GENOMIC DNA]</scope>
    <source>
        <strain evidence="7">cv. WK10039</strain>
    </source>
</reference>
<feature type="region of interest" description="Disordered" evidence="5">
    <location>
        <begin position="266"/>
        <end position="287"/>
    </location>
</feature>
<evidence type="ECO:0000313" key="7">
    <source>
        <dbReference type="Proteomes" id="UP000504610"/>
    </source>
</evidence>
<evidence type="ECO:0000256" key="1">
    <source>
        <dbReference type="ARBA" id="ARBA00004123"/>
    </source>
</evidence>
<dbReference type="GO" id="GO:0030261">
    <property type="term" value="P:chromosome condensation"/>
    <property type="evidence" value="ECO:0007669"/>
    <property type="project" value="TreeGrafter"/>
</dbReference>
<gene>
    <name evidence="8" type="primary">LOC108817626</name>
</gene>
<reference evidence="8" key="2">
    <citation type="submission" date="2025-08" db="UniProtKB">
        <authorList>
            <consortium name="RefSeq"/>
        </authorList>
    </citation>
    <scope>IDENTIFICATION</scope>
    <source>
        <tissue evidence="8">Leaf</tissue>
    </source>
</reference>
<dbReference type="GO" id="GO:0005730">
    <property type="term" value="C:nucleolus"/>
    <property type="evidence" value="ECO:0007669"/>
    <property type="project" value="TreeGrafter"/>
</dbReference>
<sequence>MAASTMIVPMAHGRKVENLRAFMVNLANSRGLLLPESRLFEQRFLDLCLSPTPDHPTYSAMIFTAITELNEEGGSCQEAISEFIKSKYESLPFAHTSLLTHHLAKLVEKREILCDCNNYCYTLPGERKTGSSSSTDAERKDVEVRNDQCAANEVLNVQNVEKSVEILECGNHKVDLLEERGLTESRASLKRKACGDISVAEVSEAGGKACLSVSTVKTRSKEGVAIEVEPEGALVNGGSEGRFEANSEGHEVVVLDEQNDALMEESCKGEENQSETNSKQGKAKVHRTSSNTTKEACVEVKSVTYKTLWECQTEACSNIIALEKMLKQCREKDQQKEAVTEIGDVSRLPLSMESCKELRKLAQKIESQLSEIIGSIDEAVFPCYESRGCEREGTSKEVFQETPMKTSKQHEHKEREIGSHKKPGAKKGRVKRLQDIGKVVLRKSPRIQKLI</sequence>
<dbReference type="SUPFAM" id="SSF46785">
    <property type="entry name" value="Winged helix' DNA-binding domain"/>
    <property type="match status" value="1"/>
</dbReference>
<dbReference type="KEGG" id="rsz:108817626"/>
<dbReference type="Proteomes" id="UP000504610">
    <property type="component" value="Chromosome 7"/>
</dbReference>
<feature type="region of interest" description="Disordered" evidence="5">
    <location>
        <begin position="394"/>
        <end position="431"/>
    </location>
</feature>
<dbReference type="Pfam" id="PF00538">
    <property type="entry name" value="Linker_histone"/>
    <property type="match status" value="1"/>
</dbReference>
<accession>A0A6J0KFP8</accession>
<dbReference type="CDD" id="cd00073">
    <property type="entry name" value="H15"/>
    <property type="match status" value="1"/>
</dbReference>
<dbReference type="RefSeq" id="XP_018445864.1">
    <property type="nucleotide sequence ID" value="XM_018590362.2"/>
</dbReference>
<dbReference type="InterPro" id="IPR036390">
    <property type="entry name" value="WH_DNA-bd_sf"/>
</dbReference>
<dbReference type="GeneID" id="108817626"/>
<keyword evidence="4" id="KW-0539">Nucleus</keyword>
<evidence type="ECO:0000259" key="6">
    <source>
        <dbReference type="PROSITE" id="PS51504"/>
    </source>
</evidence>
<evidence type="ECO:0000256" key="4">
    <source>
        <dbReference type="ARBA" id="ARBA00023242"/>
    </source>
</evidence>
<keyword evidence="3" id="KW-0238">DNA-binding</keyword>
<dbReference type="OrthoDB" id="1110759at2759"/>
<evidence type="ECO:0000256" key="3">
    <source>
        <dbReference type="ARBA" id="ARBA00023125"/>
    </source>
</evidence>
<dbReference type="GO" id="GO:0003690">
    <property type="term" value="F:double-stranded DNA binding"/>
    <property type="evidence" value="ECO:0007669"/>
    <property type="project" value="TreeGrafter"/>
</dbReference>
<dbReference type="InterPro" id="IPR036388">
    <property type="entry name" value="WH-like_DNA-bd_sf"/>
</dbReference>
<proteinExistence type="predicted"/>
<feature type="compositionally biased region" description="Basic and acidic residues" evidence="5">
    <location>
        <begin position="408"/>
        <end position="419"/>
    </location>
</feature>
<dbReference type="SMART" id="SM00526">
    <property type="entry name" value="H15"/>
    <property type="match status" value="1"/>
</dbReference>
<protein>
    <submittedName>
        <fullName evidence="8">Uncharacterized protein LOC108817626 isoform X1</fullName>
    </submittedName>
</protein>
<dbReference type="GO" id="GO:0031492">
    <property type="term" value="F:nucleosomal DNA binding"/>
    <property type="evidence" value="ECO:0007669"/>
    <property type="project" value="TreeGrafter"/>
</dbReference>
<keyword evidence="7" id="KW-1185">Reference proteome</keyword>
<feature type="compositionally biased region" description="Basic residues" evidence="5">
    <location>
        <begin position="420"/>
        <end position="431"/>
    </location>
</feature>
<dbReference type="PANTHER" id="PTHR11467:SF109">
    <property type="entry name" value="H15 DOMAIN-CONTAINING PROTEIN"/>
    <property type="match status" value="1"/>
</dbReference>
<dbReference type="GO" id="GO:0006334">
    <property type="term" value="P:nucleosome assembly"/>
    <property type="evidence" value="ECO:0007669"/>
    <property type="project" value="InterPro"/>
</dbReference>
<comment type="subcellular location">
    <subcellularLocation>
        <location evidence="2">Chromosome</location>
    </subcellularLocation>
    <subcellularLocation>
        <location evidence="1">Nucleus</location>
    </subcellularLocation>
</comment>
<dbReference type="AlphaFoldDB" id="A0A6J0KFP8"/>
<evidence type="ECO:0000256" key="2">
    <source>
        <dbReference type="ARBA" id="ARBA00004286"/>
    </source>
</evidence>
<evidence type="ECO:0000313" key="8">
    <source>
        <dbReference type="RefSeq" id="XP_018445864.1"/>
    </source>
</evidence>
<dbReference type="PROSITE" id="PS51504">
    <property type="entry name" value="H15"/>
    <property type="match status" value="1"/>
</dbReference>
<dbReference type="GO" id="GO:0000786">
    <property type="term" value="C:nucleosome"/>
    <property type="evidence" value="ECO:0007669"/>
    <property type="project" value="InterPro"/>
</dbReference>
<dbReference type="InterPro" id="IPR005818">
    <property type="entry name" value="Histone_H1/H5_H15"/>
</dbReference>
<organism evidence="7 8">
    <name type="scientific">Raphanus sativus</name>
    <name type="common">Radish</name>
    <name type="synonym">Raphanus raphanistrum var. sativus</name>
    <dbReference type="NCBI Taxonomy" id="3726"/>
    <lineage>
        <taxon>Eukaryota</taxon>
        <taxon>Viridiplantae</taxon>
        <taxon>Streptophyta</taxon>
        <taxon>Embryophyta</taxon>
        <taxon>Tracheophyta</taxon>
        <taxon>Spermatophyta</taxon>
        <taxon>Magnoliopsida</taxon>
        <taxon>eudicotyledons</taxon>
        <taxon>Gunneridae</taxon>
        <taxon>Pentapetalae</taxon>
        <taxon>rosids</taxon>
        <taxon>malvids</taxon>
        <taxon>Brassicales</taxon>
        <taxon>Brassicaceae</taxon>
        <taxon>Brassiceae</taxon>
        <taxon>Raphanus</taxon>
    </lineage>
</organism>
<dbReference type="PANTHER" id="PTHR11467">
    <property type="entry name" value="HISTONE H1"/>
    <property type="match status" value="1"/>
</dbReference>
<feature type="domain" description="H15" evidence="6">
    <location>
        <begin position="54"/>
        <end position="125"/>
    </location>
</feature>